<dbReference type="AlphaFoldDB" id="A0A226MZ55"/>
<comment type="caution">
    <text evidence="3">The sequence shown here is derived from an EMBL/GenBank/DDBJ whole genome shotgun (WGS) entry which is preliminary data.</text>
</comment>
<dbReference type="Gene3D" id="3.30.505.10">
    <property type="entry name" value="SH2 domain"/>
    <property type="match status" value="1"/>
</dbReference>
<dbReference type="InterPro" id="IPR036179">
    <property type="entry name" value="Ig-like_dom_sf"/>
</dbReference>
<dbReference type="GO" id="GO:0045121">
    <property type="term" value="C:membrane raft"/>
    <property type="evidence" value="ECO:0007669"/>
    <property type="project" value="TreeGrafter"/>
</dbReference>
<dbReference type="GO" id="GO:0001819">
    <property type="term" value="P:positive regulation of cytokine production"/>
    <property type="evidence" value="ECO:0007669"/>
    <property type="project" value="InterPro"/>
</dbReference>
<name>A0A226MZ55_CALSU</name>
<evidence type="ECO:0000256" key="1">
    <source>
        <dbReference type="SAM" id="MobiDB-lite"/>
    </source>
</evidence>
<feature type="compositionally biased region" description="Basic and acidic residues" evidence="1">
    <location>
        <begin position="318"/>
        <end position="330"/>
    </location>
</feature>
<gene>
    <name evidence="3" type="ORF">ASZ78_001216</name>
</gene>
<sequence length="347" mass="39380">MFRSCEWEVLERSLSILQASDFYWGPLSVGEAHAKLQQEPVGTYLVRDSSQGNCLFSLSVRMPTGPVSLRISFQEGYFRLRNWFSDCVVRLLELVVAGTRNNPLHFDEMGGTPLVFSEPLCRSRRAVPTLRELCHRRLPSPTAAMWTCPQEAAVSPPAGSVVPSSSVPEGDVSVQQKPLIQVALLKEKVSIPCEVIFPYTLKYTRFTVFYYWINAWDQEVSIYNKKEQVDIPPGEENKTAIKSYSHKTKPLESTSSTGTYYCKVQWDDIQIKGKGVFVLVRVECVLTQVTHAIFPNLQMCLDSQQVEVYSVLKNNTKIPEHRKSPPDKTPKKQGTLEEYSDTLYENI</sequence>
<dbReference type="InterPro" id="IPR033549">
    <property type="entry name" value="NFAM1"/>
</dbReference>
<dbReference type="InterPro" id="IPR036860">
    <property type="entry name" value="SH2_dom_sf"/>
</dbReference>
<dbReference type="PANTHER" id="PTHR35680">
    <property type="entry name" value="NFAT ACTIVATION MOLECULE 1"/>
    <property type="match status" value="1"/>
</dbReference>
<dbReference type="SUPFAM" id="SSF48726">
    <property type="entry name" value="Immunoglobulin"/>
    <property type="match status" value="1"/>
</dbReference>
<evidence type="ECO:0000313" key="3">
    <source>
        <dbReference type="EMBL" id="OXB60390.1"/>
    </source>
</evidence>
<dbReference type="GO" id="GO:0045577">
    <property type="term" value="P:regulation of B cell differentiation"/>
    <property type="evidence" value="ECO:0007669"/>
    <property type="project" value="InterPro"/>
</dbReference>
<dbReference type="OrthoDB" id="10063348at2759"/>
<accession>A0A226MZ55</accession>
<dbReference type="InterPro" id="IPR000980">
    <property type="entry name" value="SH2"/>
</dbReference>
<dbReference type="GO" id="GO:0050861">
    <property type="term" value="P:positive regulation of B cell receptor signaling pathway"/>
    <property type="evidence" value="ECO:0007669"/>
    <property type="project" value="InterPro"/>
</dbReference>
<dbReference type="InterPro" id="IPR057883">
    <property type="entry name" value="Ig_NFAM1"/>
</dbReference>
<dbReference type="SMART" id="SM00252">
    <property type="entry name" value="SH2"/>
    <property type="match status" value="1"/>
</dbReference>
<proteinExistence type="predicted"/>
<dbReference type="Pfam" id="PF00017">
    <property type="entry name" value="SH2"/>
    <property type="match status" value="1"/>
</dbReference>
<dbReference type="CDD" id="cd10382">
    <property type="entry name" value="SH2_SOCS1"/>
    <property type="match status" value="1"/>
</dbReference>
<protein>
    <recommendedName>
        <fullName evidence="2">SH2 domain-containing protein</fullName>
    </recommendedName>
</protein>
<dbReference type="PANTHER" id="PTHR35680:SF1">
    <property type="entry name" value="NFAT ACTIVATION MOLECULE 1"/>
    <property type="match status" value="1"/>
</dbReference>
<dbReference type="SUPFAM" id="SSF55550">
    <property type="entry name" value="SH2 domain"/>
    <property type="match status" value="1"/>
</dbReference>
<evidence type="ECO:0000259" key="2">
    <source>
        <dbReference type="SMART" id="SM00252"/>
    </source>
</evidence>
<feature type="region of interest" description="Disordered" evidence="1">
    <location>
        <begin position="317"/>
        <end position="347"/>
    </location>
</feature>
<dbReference type="STRING" id="9009.A0A226MZ55"/>
<keyword evidence="4" id="KW-1185">Reference proteome</keyword>
<feature type="domain" description="SH2" evidence="2">
    <location>
        <begin position="20"/>
        <end position="104"/>
    </location>
</feature>
<dbReference type="Pfam" id="PF25830">
    <property type="entry name" value="Ig_NFAM1"/>
    <property type="match status" value="1"/>
</dbReference>
<evidence type="ECO:0000313" key="4">
    <source>
        <dbReference type="Proteomes" id="UP000198323"/>
    </source>
</evidence>
<organism evidence="3 4">
    <name type="scientific">Callipepla squamata</name>
    <name type="common">Scaled quail</name>
    <dbReference type="NCBI Taxonomy" id="9009"/>
    <lineage>
        <taxon>Eukaryota</taxon>
        <taxon>Metazoa</taxon>
        <taxon>Chordata</taxon>
        <taxon>Craniata</taxon>
        <taxon>Vertebrata</taxon>
        <taxon>Euteleostomi</taxon>
        <taxon>Archelosauria</taxon>
        <taxon>Archosauria</taxon>
        <taxon>Dinosauria</taxon>
        <taxon>Saurischia</taxon>
        <taxon>Theropoda</taxon>
        <taxon>Coelurosauria</taxon>
        <taxon>Aves</taxon>
        <taxon>Neognathae</taxon>
        <taxon>Galloanserae</taxon>
        <taxon>Galliformes</taxon>
        <taxon>Odontophoridae</taxon>
        <taxon>Callipepla</taxon>
    </lineage>
</organism>
<dbReference type="GO" id="GO:0050853">
    <property type="term" value="P:B cell receptor signaling pathway"/>
    <property type="evidence" value="ECO:0007669"/>
    <property type="project" value="TreeGrafter"/>
</dbReference>
<dbReference type="Proteomes" id="UP000198323">
    <property type="component" value="Unassembled WGS sequence"/>
</dbReference>
<dbReference type="EMBL" id="MCFN01000331">
    <property type="protein sequence ID" value="OXB60390.1"/>
    <property type="molecule type" value="Genomic_DNA"/>
</dbReference>
<dbReference type="GO" id="GO:0004888">
    <property type="term" value="F:transmembrane signaling receptor activity"/>
    <property type="evidence" value="ECO:0007669"/>
    <property type="project" value="InterPro"/>
</dbReference>
<reference evidence="3 4" key="1">
    <citation type="submission" date="2016-07" db="EMBL/GenBank/DDBJ databases">
        <title>Disparate Historic Effective Population Sizes Predicted by Modern Levels of Genome Diversity for the Scaled Quail (Callipepla squamata) and the Northern Bobwhite (Colinus virginianus): Inferences from First and Second Generation Draft Genome Assemblies for Sympatric New World Quail.</title>
        <authorList>
            <person name="Oldeschulte D.L."/>
            <person name="Halley Y.A."/>
            <person name="Bhattarai E.K."/>
            <person name="Brashear W.A."/>
            <person name="Hill J."/>
            <person name="Metz R.P."/>
            <person name="Johnson C.D."/>
            <person name="Rollins D."/>
            <person name="Peterson M.J."/>
            <person name="Bickhart D.M."/>
            <person name="Decker J.E."/>
            <person name="Seabury C.M."/>
        </authorList>
    </citation>
    <scope>NUCLEOTIDE SEQUENCE [LARGE SCALE GENOMIC DNA]</scope>
    <source>
        <strain evidence="3 4">Texas</strain>
        <tissue evidence="3">Leg muscle</tissue>
    </source>
</reference>
<dbReference type="InterPro" id="IPR035861">
    <property type="entry name" value="SOCS1_SH2"/>
</dbReference>